<dbReference type="Gene3D" id="2.160.20.10">
    <property type="entry name" value="Single-stranded right-handed beta-helix, Pectin lyase-like"/>
    <property type="match status" value="1"/>
</dbReference>
<comment type="caution">
    <text evidence="10">The sequence shown here is derived from an EMBL/GenBank/DDBJ whole genome shotgun (WGS) entry which is preliminary data.</text>
</comment>
<keyword evidence="9" id="KW-0732">Signal</keyword>
<organism evidence="10 11">
    <name type="scientific">Parasponia andersonii</name>
    <name type="common">Sponia andersonii</name>
    <dbReference type="NCBI Taxonomy" id="3476"/>
    <lineage>
        <taxon>Eukaryota</taxon>
        <taxon>Viridiplantae</taxon>
        <taxon>Streptophyta</taxon>
        <taxon>Embryophyta</taxon>
        <taxon>Tracheophyta</taxon>
        <taxon>Spermatophyta</taxon>
        <taxon>Magnoliopsida</taxon>
        <taxon>eudicotyledons</taxon>
        <taxon>Gunneridae</taxon>
        <taxon>Pentapetalae</taxon>
        <taxon>rosids</taxon>
        <taxon>fabids</taxon>
        <taxon>Rosales</taxon>
        <taxon>Cannabaceae</taxon>
        <taxon>Parasponia</taxon>
    </lineage>
</organism>
<dbReference type="OrthoDB" id="850923at2759"/>
<keyword evidence="5 8" id="KW-0378">Hydrolase</keyword>
<evidence type="ECO:0000256" key="7">
    <source>
        <dbReference type="ARBA" id="ARBA00023316"/>
    </source>
</evidence>
<dbReference type="InterPro" id="IPR011050">
    <property type="entry name" value="Pectin_lyase_fold/virulence"/>
</dbReference>
<gene>
    <name evidence="10" type="ORF">PanWU01x14_368270</name>
</gene>
<dbReference type="Proteomes" id="UP000237105">
    <property type="component" value="Unassembled WGS sequence"/>
</dbReference>
<comment type="similarity">
    <text evidence="2 8">Belongs to the glycosyl hydrolase 28 family.</text>
</comment>
<dbReference type="GO" id="GO:0005975">
    <property type="term" value="P:carbohydrate metabolic process"/>
    <property type="evidence" value="ECO:0007669"/>
    <property type="project" value="InterPro"/>
</dbReference>
<dbReference type="InterPro" id="IPR012334">
    <property type="entry name" value="Pectin_lyas_fold"/>
</dbReference>
<dbReference type="GO" id="GO:0071555">
    <property type="term" value="P:cell wall organization"/>
    <property type="evidence" value="ECO:0007669"/>
    <property type="project" value="UniProtKB-KW"/>
</dbReference>
<dbReference type="InterPro" id="IPR000743">
    <property type="entry name" value="Glyco_hydro_28"/>
</dbReference>
<keyword evidence="4" id="KW-0964">Secreted</keyword>
<feature type="chain" id="PRO_5015184205" evidence="9">
    <location>
        <begin position="24"/>
        <end position="154"/>
    </location>
</feature>
<evidence type="ECO:0000313" key="10">
    <source>
        <dbReference type="EMBL" id="PON31639.1"/>
    </source>
</evidence>
<dbReference type="Pfam" id="PF00295">
    <property type="entry name" value="Glyco_hydro_28"/>
    <property type="match status" value="1"/>
</dbReference>
<keyword evidence="7" id="KW-0961">Cell wall biogenesis/degradation</keyword>
<evidence type="ECO:0000256" key="4">
    <source>
        <dbReference type="ARBA" id="ARBA00022525"/>
    </source>
</evidence>
<evidence type="ECO:0000256" key="6">
    <source>
        <dbReference type="ARBA" id="ARBA00023295"/>
    </source>
</evidence>
<dbReference type="EMBL" id="JXTB01000967">
    <property type="protein sequence ID" value="PON31639.1"/>
    <property type="molecule type" value="Genomic_DNA"/>
</dbReference>
<dbReference type="PANTHER" id="PTHR31375">
    <property type="match status" value="1"/>
</dbReference>
<keyword evidence="11" id="KW-1185">Reference proteome</keyword>
<reference evidence="11" key="1">
    <citation type="submission" date="2016-06" db="EMBL/GenBank/DDBJ databases">
        <title>Parallel loss of symbiosis genes in relatives of nitrogen-fixing non-legume Parasponia.</title>
        <authorList>
            <person name="Van Velzen R."/>
            <person name="Holmer R."/>
            <person name="Bu F."/>
            <person name="Rutten L."/>
            <person name="Van Zeijl A."/>
            <person name="Liu W."/>
            <person name="Santuari L."/>
            <person name="Cao Q."/>
            <person name="Sharma T."/>
            <person name="Shen D."/>
            <person name="Roswanjaya Y."/>
            <person name="Wardhani T."/>
            <person name="Kalhor M.S."/>
            <person name="Jansen J."/>
            <person name="Van den Hoogen J."/>
            <person name="Gungor B."/>
            <person name="Hartog M."/>
            <person name="Hontelez J."/>
            <person name="Verver J."/>
            <person name="Yang W.-C."/>
            <person name="Schijlen E."/>
            <person name="Repin R."/>
            <person name="Schilthuizen M."/>
            <person name="Schranz E."/>
            <person name="Heidstra R."/>
            <person name="Miyata K."/>
            <person name="Fedorova E."/>
            <person name="Kohlen W."/>
            <person name="Bisseling T."/>
            <person name="Smit S."/>
            <person name="Geurts R."/>
        </authorList>
    </citation>
    <scope>NUCLEOTIDE SEQUENCE [LARGE SCALE GENOMIC DNA]</scope>
    <source>
        <strain evidence="11">cv. WU1-14</strain>
    </source>
</reference>
<evidence type="ECO:0000256" key="1">
    <source>
        <dbReference type="ARBA" id="ARBA00004191"/>
    </source>
</evidence>
<feature type="signal peptide" evidence="9">
    <location>
        <begin position="1"/>
        <end position="23"/>
    </location>
</feature>
<evidence type="ECO:0000256" key="2">
    <source>
        <dbReference type="ARBA" id="ARBA00008834"/>
    </source>
</evidence>
<keyword evidence="3" id="KW-0134">Cell wall</keyword>
<protein>
    <submittedName>
        <fullName evidence="10">Glycoside hydrolase</fullName>
    </submittedName>
</protein>
<evidence type="ECO:0000256" key="3">
    <source>
        <dbReference type="ARBA" id="ARBA00022512"/>
    </source>
</evidence>
<dbReference type="SUPFAM" id="SSF51126">
    <property type="entry name" value="Pectin lyase-like"/>
    <property type="match status" value="1"/>
</dbReference>
<sequence length="154" mass="15858">MAPKCLSIAGIALILLLASHATAKVFDVTKSGATPSAADISQALLTAWKDACASPTASKVVVPKGTFKLSGATLQGPCKAPIEFNLEGTLQAPAVGAGFKPGDTWVAFEHVDFLAVSGSGTFDGQGKSAWGQKCDKNEYCGNLPIVRSSLSLYI</sequence>
<keyword evidence="6 8" id="KW-0326">Glycosidase</keyword>
<name>A0A2P5A561_PARAD</name>
<evidence type="ECO:0000256" key="9">
    <source>
        <dbReference type="SAM" id="SignalP"/>
    </source>
</evidence>
<evidence type="ECO:0000256" key="8">
    <source>
        <dbReference type="RuleBase" id="RU361169"/>
    </source>
</evidence>
<evidence type="ECO:0000313" key="11">
    <source>
        <dbReference type="Proteomes" id="UP000237105"/>
    </source>
</evidence>
<accession>A0A2P5A561</accession>
<dbReference type="GO" id="GO:0004650">
    <property type="term" value="F:polygalacturonase activity"/>
    <property type="evidence" value="ECO:0007669"/>
    <property type="project" value="InterPro"/>
</dbReference>
<dbReference type="AlphaFoldDB" id="A0A2P5A561"/>
<proteinExistence type="inferred from homology"/>
<dbReference type="STRING" id="3476.A0A2P5A561"/>
<evidence type="ECO:0000256" key="5">
    <source>
        <dbReference type="ARBA" id="ARBA00022801"/>
    </source>
</evidence>
<comment type="subcellular location">
    <subcellularLocation>
        <location evidence="1">Secreted</location>
        <location evidence="1">Cell wall</location>
    </subcellularLocation>
</comment>